<dbReference type="EMBL" id="FJUX01000334">
    <property type="protein sequence ID" value="CZT14010.1"/>
    <property type="molecule type" value="Genomic_DNA"/>
</dbReference>
<keyword evidence="2" id="KW-1185">Reference proteome</keyword>
<dbReference type="Proteomes" id="UP000178912">
    <property type="component" value="Unassembled WGS sequence"/>
</dbReference>
<evidence type="ECO:0000313" key="1">
    <source>
        <dbReference type="EMBL" id="CZT14010.1"/>
    </source>
</evidence>
<evidence type="ECO:0000313" key="2">
    <source>
        <dbReference type="Proteomes" id="UP000178912"/>
    </source>
</evidence>
<protein>
    <submittedName>
        <fullName evidence="1">Uncharacterized protein</fullName>
    </submittedName>
</protein>
<reference evidence="2" key="1">
    <citation type="submission" date="2016-03" db="EMBL/GenBank/DDBJ databases">
        <authorList>
            <person name="Guldener U."/>
        </authorList>
    </citation>
    <scope>NUCLEOTIDE SEQUENCE [LARGE SCALE GENOMIC DNA]</scope>
    <source>
        <strain evidence="2">04CH-RAC-A.6.1</strain>
    </source>
</reference>
<accession>A0A1E1LU36</accession>
<gene>
    <name evidence="1" type="ORF">RAG0_17806</name>
</gene>
<dbReference type="AlphaFoldDB" id="A0A1E1LU36"/>
<sequence length="45" mass="5131">MYSNEASIGALSLQIDDTFFVSNKTFIDAEERELQKAGFKSNERE</sequence>
<proteinExistence type="predicted"/>
<organism evidence="1 2">
    <name type="scientific">Rhynchosporium agropyri</name>
    <dbReference type="NCBI Taxonomy" id="914238"/>
    <lineage>
        <taxon>Eukaryota</taxon>
        <taxon>Fungi</taxon>
        <taxon>Dikarya</taxon>
        <taxon>Ascomycota</taxon>
        <taxon>Pezizomycotina</taxon>
        <taxon>Leotiomycetes</taxon>
        <taxon>Helotiales</taxon>
        <taxon>Ploettnerulaceae</taxon>
        <taxon>Rhynchosporium</taxon>
    </lineage>
</organism>
<name>A0A1E1LU36_9HELO</name>